<gene>
    <name evidence="1" type="ORF">Tco_1123436</name>
</gene>
<accession>A0ABQ5J3W5</accession>
<keyword evidence="2" id="KW-1185">Reference proteome</keyword>
<dbReference type="Proteomes" id="UP001151760">
    <property type="component" value="Unassembled WGS sequence"/>
</dbReference>
<evidence type="ECO:0000313" key="1">
    <source>
        <dbReference type="EMBL" id="GJU07006.1"/>
    </source>
</evidence>
<organism evidence="1 2">
    <name type="scientific">Tanacetum coccineum</name>
    <dbReference type="NCBI Taxonomy" id="301880"/>
    <lineage>
        <taxon>Eukaryota</taxon>
        <taxon>Viridiplantae</taxon>
        <taxon>Streptophyta</taxon>
        <taxon>Embryophyta</taxon>
        <taxon>Tracheophyta</taxon>
        <taxon>Spermatophyta</taxon>
        <taxon>Magnoliopsida</taxon>
        <taxon>eudicotyledons</taxon>
        <taxon>Gunneridae</taxon>
        <taxon>Pentapetalae</taxon>
        <taxon>asterids</taxon>
        <taxon>campanulids</taxon>
        <taxon>Asterales</taxon>
        <taxon>Asteraceae</taxon>
        <taxon>Asteroideae</taxon>
        <taxon>Anthemideae</taxon>
        <taxon>Anthemidinae</taxon>
        <taxon>Tanacetum</taxon>
    </lineage>
</organism>
<protein>
    <recommendedName>
        <fullName evidence="3">Phage protein</fullName>
    </recommendedName>
</protein>
<evidence type="ECO:0000313" key="2">
    <source>
        <dbReference type="Proteomes" id="UP001151760"/>
    </source>
</evidence>
<reference evidence="1" key="2">
    <citation type="submission" date="2022-01" db="EMBL/GenBank/DDBJ databases">
        <authorList>
            <person name="Yamashiro T."/>
            <person name="Shiraishi A."/>
            <person name="Satake H."/>
            <person name="Nakayama K."/>
        </authorList>
    </citation>
    <scope>NUCLEOTIDE SEQUENCE</scope>
</reference>
<reference evidence="1" key="1">
    <citation type="journal article" date="2022" name="Int. J. Mol. Sci.">
        <title>Draft Genome of Tanacetum Coccineum: Genomic Comparison of Closely Related Tanacetum-Family Plants.</title>
        <authorList>
            <person name="Yamashiro T."/>
            <person name="Shiraishi A."/>
            <person name="Nakayama K."/>
            <person name="Satake H."/>
        </authorList>
    </citation>
    <scope>NUCLEOTIDE SEQUENCE</scope>
</reference>
<name>A0ABQ5J3W5_9ASTR</name>
<dbReference type="EMBL" id="BQNB010021496">
    <property type="protein sequence ID" value="GJU07006.1"/>
    <property type="molecule type" value="Genomic_DNA"/>
</dbReference>
<evidence type="ECO:0008006" key="3">
    <source>
        <dbReference type="Google" id="ProtNLM"/>
    </source>
</evidence>
<comment type="caution">
    <text evidence="1">The sequence shown here is derived from an EMBL/GenBank/DDBJ whole genome shotgun (WGS) entry which is preliminary data.</text>
</comment>
<sequence length="127" mass="14040">MASKPKTIQEGIEIANDLTDQKIRTLAEQQAENKRKAWGKRNHIKDLNLYALNVTTIMIDSVLQSVATARGLAMSPGTVEPNLLLPTTKEPKGKIREFSLALNVELRAISRIMPEVKEQESGKSSGE</sequence>
<proteinExistence type="predicted"/>